<comment type="cofactor">
    <cofactor evidence="1">
        <name>Co(2+)</name>
        <dbReference type="ChEBI" id="CHEBI:48828"/>
    </cofactor>
</comment>
<evidence type="ECO:0000256" key="1">
    <source>
        <dbReference type="ARBA" id="ARBA00001941"/>
    </source>
</evidence>
<evidence type="ECO:0000256" key="4">
    <source>
        <dbReference type="ARBA" id="ARBA00022723"/>
    </source>
</evidence>
<dbReference type="Pfam" id="PF07687">
    <property type="entry name" value="M20_dimer"/>
    <property type="match status" value="1"/>
</dbReference>
<dbReference type="Gene3D" id="3.30.70.360">
    <property type="match status" value="1"/>
</dbReference>
<name>A0A267MHG9_9FIRM</name>
<keyword evidence="4" id="KW-0479">Metal-binding</keyword>
<dbReference type="NCBIfam" id="TIGR01910">
    <property type="entry name" value="DapE-ArgE"/>
    <property type="match status" value="1"/>
</dbReference>
<evidence type="ECO:0000259" key="8">
    <source>
        <dbReference type="Pfam" id="PF07687"/>
    </source>
</evidence>
<proteinExistence type="inferred from homology"/>
<dbReference type="Pfam" id="PF01546">
    <property type="entry name" value="Peptidase_M20"/>
    <property type="match status" value="1"/>
</dbReference>
<organism evidence="9 10">
    <name type="scientific">Anaeromicrobium sediminis</name>
    <dbReference type="NCBI Taxonomy" id="1478221"/>
    <lineage>
        <taxon>Bacteria</taxon>
        <taxon>Bacillati</taxon>
        <taxon>Bacillota</taxon>
        <taxon>Clostridia</taxon>
        <taxon>Peptostreptococcales</taxon>
        <taxon>Thermotaleaceae</taxon>
        <taxon>Anaeromicrobium</taxon>
    </lineage>
</organism>
<dbReference type="RefSeq" id="WP_095134087.1">
    <property type="nucleotide sequence ID" value="NZ_NIBG01000010.1"/>
</dbReference>
<sequence>MKSLELLKELVKFQSLDRDSSKGVLDYCDTYLKRHGIQTEVLENNGYKMLVCEIGNGEKTIVLNGHLDIVSADKEDFEVYEKDGNLYGRGTADMKAGCASLMETIIRLRDKDLPCKVMLQLVTDEEIGGLNCSKYLVEKGYLGDFVICGEPTNLNIGLQAKGILQIDMDIHGKSAHGSRPWQGVNAITKTLEIYNNILDLPFSREKSELYDSPSINLSKLNGGEAYNKVPDLCSMSLDIRFLPEQKPEEILEQINSLIEGEATINLIGDPVKTKIDDDYVRKLKAVIKDTTEKEPQIFGQHGSADSRFFSKLNIPAIEFGPSGANWHGKNEYVNIESMKEYENILEKFIMNMK</sequence>
<dbReference type="AlphaFoldDB" id="A0A267MHG9"/>
<dbReference type="PANTHER" id="PTHR43808">
    <property type="entry name" value="ACETYLORNITHINE DEACETYLASE"/>
    <property type="match status" value="1"/>
</dbReference>
<dbReference type="Gene3D" id="3.40.630.10">
    <property type="entry name" value="Zn peptidases"/>
    <property type="match status" value="1"/>
</dbReference>
<evidence type="ECO:0000313" key="10">
    <source>
        <dbReference type="Proteomes" id="UP000216024"/>
    </source>
</evidence>
<accession>A0A267MHG9</accession>
<dbReference type="InterPro" id="IPR002933">
    <property type="entry name" value="Peptidase_M20"/>
</dbReference>
<keyword evidence="6" id="KW-0862">Zinc</keyword>
<dbReference type="InterPro" id="IPR036264">
    <property type="entry name" value="Bact_exopeptidase_dim_dom"/>
</dbReference>
<reference evidence="9 10" key="1">
    <citation type="submission" date="2017-06" db="EMBL/GenBank/DDBJ databases">
        <title>Draft genome sequence of anaerobic fermentative bacterium Anaeromicrobium sediminis DY2726D isolated from West Pacific Ocean sediments.</title>
        <authorList>
            <person name="Zeng X."/>
        </authorList>
    </citation>
    <scope>NUCLEOTIDE SEQUENCE [LARGE SCALE GENOMIC DNA]</scope>
    <source>
        <strain evidence="9 10">DY2726D</strain>
    </source>
</reference>
<comment type="similarity">
    <text evidence="3">Belongs to the peptidase M20A family.</text>
</comment>
<feature type="domain" description="Peptidase M20 dimerisation" evidence="8">
    <location>
        <begin position="160"/>
        <end position="261"/>
    </location>
</feature>
<keyword evidence="5" id="KW-0378">Hydrolase</keyword>
<protein>
    <submittedName>
        <fullName evidence="9">Succinyl-diaminopimelate desuccinylase</fullName>
    </submittedName>
</protein>
<comment type="caution">
    <text evidence="9">The sequence shown here is derived from an EMBL/GenBank/DDBJ whole genome shotgun (WGS) entry which is preliminary data.</text>
</comment>
<evidence type="ECO:0000313" key="9">
    <source>
        <dbReference type="EMBL" id="PAB59021.1"/>
    </source>
</evidence>
<evidence type="ECO:0000256" key="3">
    <source>
        <dbReference type="ARBA" id="ARBA00006247"/>
    </source>
</evidence>
<dbReference type="InterPro" id="IPR011650">
    <property type="entry name" value="Peptidase_M20_dimer"/>
</dbReference>
<keyword evidence="7" id="KW-0170">Cobalt</keyword>
<dbReference type="SUPFAM" id="SSF53187">
    <property type="entry name" value="Zn-dependent exopeptidases"/>
    <property type="match status" value="1"/>
</dbReference>
<dbReference type="InterPro" id="IPR050072">
    <property type="entry name" value="Peptidase_M20A"/>
</dbReference>
<dbReference type="SUPFAM" id="SSF55031">
    <property type="entry name" value="Bacterial exopeptidase dimerisation domain"/>
    <property type="match status" value="1"/>
</dbReference>
<gene>
    <name evidence="9" type="ORF">CCE28_12625</name>
</gene>
<dbReference type="GO" id="GO:0046872">
    <property type="term" value="F:metal ion binding"/>
    <property type="evidence" value="ECO:0007669"/>
    <property type="project" value="UniProtKB-KW"/>
</dbReference>
<dbReference type="Proteomes" id="UP000216024">
    <property type="component" value="Unassembled WGS sequence"/>
</dbReference>
<dbReference type="InterPro" id="IPR010182">
    <property type="entry name" value="ArgE/DapE"/>
</dbReference>
<dbReference type="EMBL" id="NIBG01000010">
    <property type="protein sequence ID" value="PAB59021.1"/>
    <property type="molecule type" value="Genomic_DNA"/>
</dbReference>
<dbReference type="OrthoDB" id="9792335at2"/>
<evidence type="ECO:0000256" key="5">
    <source>
        <dbReference type="ARBA" id="ARBA00022801"/>
    </source>
</evidence>
<evidence type="ECO:0000256" key="6">
    <source>
        <dbReference type="ARBA" id="ARBA00022833"/>
    </source>
</evidence>
<evidence type="ECO:0000256" key="7">
    <source>
        <dbReference type="ARBA" id="ARBA00023285"/>
    </source>
</evidence>
<evidence type="ECO:0000256" key="2">
    <source>
        <dbReference type="ARBA" id="ARBA00001947"/>
    </source>
</evidence>
<comment type="cofactor">
    <cofactor evidence="2">
        <name>Zn(2+)</name>
        <dbReference type="ChEBI" id="CHEBI:29105"/>
    </cofactor>
</comment>
<dbReference type="GO" id="GO:0016787">
    <property type="term" value="F:hydrolase activity"/>
    <property type="evidence" value="ECO:0007669"/>
    <property type="project" value="UniProtKB-KW"/>
</dbReference>
<keyword evidence="10" id="KW-1185">Reference proteome</keyword>